<evidence type="ECO:0000313" key="3">
    <source>
        <dbReference type="Proteomes" id="UP000265520"/>
    </source>
</evidence>
<comment type="caution">
    <text evidence="2">The sequence shown here is derived from an EMBL/GenBank/DDBJ whole genome shotgun (WGS) entry which is preliminary data.</text>
</comment>
<name>A0A392U3V9_9FABA</name>
<sequence>VPSPSSQLGTPPTTGYATSKSPITTNSTALSPNLMSREDNI</sequence>
<evidence type="ECO:0000313" key="2">
    <source>
        <dbReference type="EMBL" id="MCI68131.1"/>
    </source>
</evidence>
<keyword evidence="3" id="KW-1185">Reference proteome</keyword>
<dbReference type="Proteomes" id="UP000265520">
    <property type="component" value="Unassembled WGS sequence"/>
</dbReference>
<reference evidence="2 3" key="1">
    <citation type="journal article" date="2018" name="Front. Plant Sci.">
        <title>Red Clover (Trifolium pratense) and Zigzag Clover (T. medium) - A Picture of Genomic Similarities and Differences.</title>
        <authorList>
            <person name="Dluhosova J."/>
            <person name="Istvanek J."/>
            <person name="Nedelnik J."/>
            <person name="Repkova J."/>
        </authorList>
    </citation>
    <scope>NUCLEOTIDE SEQUENCE [LARGE SCALE GENOMIC DNA]</scope>
    <source>
        <strain evidence="3">cv. 10/8</strain>
        <tissue evidence="2">Leaf</tissue>
    </source>
</reference>
<feature type="non-terminal residue" evidence="2">
    <location>
        <position position="1"/>
    </location>
</feature>
<dbReference type="AlphaFoldDB" id="A0A392U3V9"/>
<feature type="compositionally biased region" description="Polar residues" evidence="1">
    <location>
        <begin position="1"/>
        <end position="34"/>
    </location>
</feature>
<evidence type="ECO:0000256" key="1">
    <source>
        <dbReference type="SAM" id="MobiDB-lite"/>
    </source>
</evidence>
<feature type="region of interest" description="Disordered" evidence="1">
    <location>
        <begin position="1"/>
        <end position="41"/>
    </location>
</feature>
<organism evidence="2 3">
    <name type="scientific">Trifolium medium</name>
    <dbReference type="NCBI Taxonomy" id="97028"/>
    <lineage>
        <taxon>Eukaryota</taxon>
        <taxon>Viridiplantae</taxon>
        <taxon>Streptophyta</taxon>
        <taxon>Embryophyta</taxon>
        <taxon>Tracheophyta</taxon>
        <taxon>Spermatophyta</taxon>
        <taxon>Magnoliopsida</taxon>
        <taxon>eudicotyledons</taxon>
        <taxon>Gunneridae</taxon>
        <taxon>Pentapetalae</taxon>
        <taxon>rosids</taxon>
        <taxon>fabids</taxon>
        <taxon>Fabales</taxon>
        <taxon>Fabaceae</taxon>
        <taxon>Papilionoideae</taxon>
        <taxon>50 kb inversion clade</taxon>
        <taxon>NPAAA clade</taxon>
        <taxon>Hologalegina</taxon>
        <taxon>IRL clade</taxon>
        <taxon>Trifolieae</taxon>
        <taxon>Trifolium</taxon>
    </lineage>
</organism>
<protein>
    <submittedName>
        <fullName evidence="2">Uncharacterized protein</fullName>
    </submittedName>
</protein>
<accession>A0A392U3V9</accession>
<proteinExistence type="predicted"/>
<dbReference type="EMBL" id="LXQA010731051">
    <property type="protein sequence ID" value="MCI68131.1"/>
    <property type="molecule type" value="Genomic_DNA"/>
</dbReference>